<dbReference type="InterPro" id="IPR017896">
    <property type="entry name" value="4Fe4S_Fe-S-bd"/>
</dbReference>
<evidence type="ECO:0000313" key="3">
    <source>
        <dbReference type="Proteomes" id="UP001555786"/>
    </source>
</evidence>
<comment type="caution">
    <text evidence="2">The sequence shown here is derived from an EMBL/GenBank/DDBJ whole genome shotgun (WGS) entry which is preliminary data.</text>
</comment>
<evidence type="ECO:0000313" key="2">
    <source>
        <dbReference type="EMBL" id="MEW9306188.1"/>
    </source>
</evidence>
<dbReference type="RefSeq" id="WP_367624028.1">
    <property type="nucleotide sequence ID" value="NZ_JBFNQD010000003.1"/>
</dbReference>
<name>A0ABV3PM01_9HYPH</name>
<reference evidence="2 3" key="1">
    <citation type="submission" date="2024-07" db="EMBL/GenBank/DDBJ databases">
        <title>Description of Labrys sedimenti sp. nov., isolated from a diclofenac-degrading enrichment culture.</title>
        <authorList>
            <person name="Tancsics A."/>
            <person name="Csepanyi A."/>
        </authorList>
    </citation>
    <scope>NUCLEOTIDE SEQUENCE [LARGE SCALE GENOMIC DNA]</scope>
    <source>
        <strain evidence="2 3">LMG 23578</strain>
    </source>
</reference>
<organism evidence="2 3">
    <name type="scientific">Labrys neptuniae</name>
    <dbReference type="NCBI Taxonomy" id="376174"/>
    <lineage>
        <taxon>Bacteria</taxon>
        <taxon>Pseudomonadati</taxon>
        <taxon>Pseudomonadota</taxon>
        <taxon>Alphaproteobacteria</taxon>
        <taxon>Hyphomicrobiales</taxon>
        <taxon>Xanthobacteraceae</taxon>
        <taxon>Labrys</taxon>
    </lineage>
</organism>
<dbReference type="Proteomes" id="UP001555786">
    <property type="component" value="Unassembled WGS sequence"/>
</dbReference>
<dbReference type="EMBL" id="JBFNQD010000003">
    <property type="protein sequence ID" value="MEW9306188.1"/>
    <property type="molecule type" value="Genomic_DNA"/>
</dbReference>
<protein>
    <recommendedName>
        <fullName evidence="1">4Fe-4S ferredoxin-type domain-containing protein</fullName>
    </recommendedName>
</protein>
<gene>
    <name evidence="2" type="ORF">ABXS05_11610</name>
</gene>
<accession>A0ABV3PM01</accession>
<proteinExistence type="predicted"/>
<dbReference type="PROSITE" id="PS51379">
    <property type="entry name" value="4FE4S_FER_2"/>
    <property type="match status" value="1"/>
</dbReference>
<keyword evidence="3" id="KW-1185">Reference proteome</keyword>
<sequence>MTLDQIAEHAEAVGVSVGGAFHPRQEDGVPALDTGPVETLVLLGWAGGRQWPAFAASPEAADGAQHPLDRWSARVIDAMANEFGAVALYPFGGPPYLPFQRWAQRGGAVFPSPLGIYVHPVHGLWHSYRGALGLGERLALPPLAEAVHPCESCAAKPCLNSCPVGAFTMAGYDVERCAAHVHSPQGTNCRHGGCLARRACPVAPDKAYGAGEAGFYMNAFLAAH</sequence>
<feature type="domain" description="4Fe-4S ferredoxin-type" evidence="1">
    <location>
        <begin position="140"/>
        <end position="172"/>
    </location>
</feature>
<evidence type="ECO:0000259" key="1">
    <source>
        <dbReference type="PROSITE" id="PS51379"/>
    </source>
</evidence>